<dbReference type="EMBL" id="AQQR01000021">
    <property type="protein sequence ID" value="OWU68384.1"/>
    <property type="molecule type" value="Genomic_DNA"/>
</dbReference>
<dbReference type="Proteomes" id="UP000215377">
    <property type="component" value="Unassembled WGS sequence"/>
</dbReference>
<dbReference type="RefSeq" id="WP_088652461.1">
    <property type="nucleotide sequence ID" value="NZ_AQQR01000021.1"/>
</dbReference>
<evidence type="ECO:0000259" key="4">
    <source>
        <dbReference type="Pfam" id="PF00535"/>
    </source>
</evidence>
<protein>
    <recommendedName>
        <fullName evidence="4">Glycosyltransferase 2-like domain-containing protein</fullName>
    </recommendedName>
</protein>
<dbReference type="GO" id="GO:0016757">
    <property type="term" value="F:glycosyltransferase activity"/>
    <property type="evidence" value="ECO:0007669"/>
    <property type="project" value="UniProtKB-KW"/>
</dbReference>
<proteinExistence type="inferred from homology"/>
<dbReference type="InterPro" id="IPR029044">
    <property type="entry name" value="Nucleotide-diphossugar_trans"/>
</dbReference>
<evidence type="ECO:0000313" key="5">
    <source>
        <dbReference type="EMBL" id="OWU68384.1"/>
    </source>
</evidence>
<gene>
    <name evidence="5" type="ORF">ATO3_24145</name>
</gene>
<dbReference type="PANTHER" id="PTHR43685:SF5">
    <property type="entry name" value="GLYCOSYLTRANSFERASE EPSE-RELATED"/>
    <property type="match status" value="1"/>
</dbReference>
<keyword evidence="2" id="KW-0328">Glycosyltransferase</keyword>
<keyword evidence="3" id="KW-0808">Transferase</keyword>
<evidence type="ECO:0000256" key="2">
    <source>
        <dbReference type="ARBA" id="ARBA00022676"/>
    </source>
</evidence>
<dbReference type="AlphaFoldDB" id="A0A225NBV7"/>
<keyword evidence="6" id="KW-1185">Reference proteome</keyword>
<reference evidence="5 6" key="1">
    <citation type="submission" date="2013-04" db="EMBL/GenBank/DDBJ databases">
        <title>Oceanicola sp. 22II1-22F33 Genome Sequencing.</title>
        <authorList>
            <person name="Lai Q."/>
            <person name="Li G."/>
            <person name="Shao Z."/>
        </authorList>
    </citation>
    <scope>NUCLEOTIDE SEQUENCE [LARGE SCALE GENOMIC DNA]</scope>
    <source>
        <strain evidence="5 6">22II1-22F33</strain>
    </source>
</reference>
<dbReference type="OrthoDB" id="9802649at2"/>
<comment type="caution">
    <text evidence="5">The sequence shown here is derived from an EMBL/GenBank/DDBJ whole genome shotgun (WGS) entry which is preliminary data.</text>
</comment>
<dbReference type="Gene3D" id="3.90.550.10">
    <property type="entry name" value="Spore Coat Polysaccharide Biosynthesis Protein SpsA, Chain A"/>
    <property type="match status" value="1"/>
</dbReference>
<feature type="domain" description="Glycosyltransferase 2-like" evidence="4">
    <location>
        <begin position="17"/>
        <end position="148"/>
    </location>
</feature>
<dbReference type="InterPro" id="IPR050834">
    <property type="entry name" value="Glycosyltransf_2"/>
</dbReference>
<name>A0A225NBV7_9RHOB</name>
<dbReference type="Pfam" id="PF00535">
    <property type="entry name" value="Glycos_transf_2"/>
    <property type="match status" value="1"/>
</dbReference>
<accession>A0A225NBV7</accession>
<evidence type="ECO:0000256" key="3">
    <source>
        <dbReference type="ARBA" id="ARBA00022679"/>
    </source>
</evidence>
<comment type="similarity">
    <text evidence="1">Belongs to the glycosyltransferase 2 family.</text>
</comment>
<organism evidence="5 6">
    <name type="scientific">Marinibacterium profundimaris</name>
    <dbReference type="NCBI Taxonomy" id="1679460"/>
    <lineage>
        <taxon>Bacteria</taxon>
        <taxon>Pseudomonadati</taxon>
        <taxon>Pseudomonadota</taxon>
        <taxon>Alphaproteobacteria</taxon>
        <taxon>Rhodobacterales</taxon>
        <taxon>Paracoccaceae</taxon>
        <taxon>Marinibacterium</taxon>
    </lineage>
</organism>
<sequence>MSAASAPALSSGPPVRILLATWNGARYLQAQLDSYLAQDHDNWALWVSDDLSTDGTWEILQAFAARHPEREIVLKRGPGRGSAANFLSLLCDPELPVGPVALSDQDDVWLPNRLTVGLSGLDRAHPMVSAAHTLETDAALRPTRRKPRRLPRPSFHNALVQNILAGNTLTLNGPALVALRHGGVAHVPFHDWWVYLRLSAVGAQVHVHDDRVLYYRQHDSQTLGAHRGLIAGAQRMGALAGGRYRAWVKQNLTALVTRPEGLLPPHRIAAERLLNDPIRLRALRESGARRSDMAGRLILPALALTRRM</sequence>
<dbReference type="SUPFAM" id="SSF53448">
    <property type="entry name" value="Nucleotide-diphospho-sugar transferases"/>
    <property type="match status" value="1"/>
</dbReference>
<dbReference type="InterPro" id="IPR001173">
    <property type="entry name" value="Glyco_trans_2-like"/>
</dbReference>
<evidence type="ECO:0000256" key="1">
    <source>
        <dbReference type="ARBA" id="ARBA00006739"/>
    </source>
</evidence>
<evidence type="ECO:0000313" key="6">
    <source>
        <dbReference type="Proteomes" id="UP000215377"/>
    </source>
</evidence>
<dbReference type="PANTHER" id="PTHR43685">
    <property type="entry name" value="GLYCOSYLTRANSFERASE"/>
    <property type="match status" value="1"/>
</dbReference>